<dbReference type="Pfam" id="PF00033">
    <property type="entry name" value="Cytochrome_B"/>
    <property type="match status" value="1"/>
</dbReference>
<dbReference type="GO" id="GO:0046872">
    <property type="term" value="F:metal ion binding"/>
    <property type="evidence" value="ECO:0007669"/>
    <property type="project" value="UniProtKB-KW"/>
</dbReference>
<dbReference type="PANTHER" id="PTHR19271">
    <property type="entry name" value="CYTOCHROME B"/>
    <property type="match status" value="1"/>
</dbReference>
<evidence type="ECO:0000256" key="15">
    <source>
        <dbReference type="ARBA" id="ARBA00023136"/>
    </source>
</evidence>
<organism evidence="22 23">
    <name type="scientific">Onchocerca volvulus</name>
    <dbReference type="NCBI Taxonomy" id="6282"/>
    <lineage>
        <taxon>Eukaryota</taxon>
        <taxon>Metazoa</taxon>
        <taxon>Ecdysozoa</taxon>
        <taxon>Nematoda</taxon>
        <taxon>Chromadorea</taxon>
        <taxon>Rhabditida</taxon>
        <taxon>Spirurina</taxon>
        <taxon>Spiruromorpha</taxon>
        <taxon>Filarioidea</taxon>
        <taxon>Onchocercidae</taxon>
        <taxon>Onchocerca</taxon>
    </lineage>
</organism>
<evidence type="ECO:0000256" key="12">
    <source>
        <dbReference type="ARBA" id="ARBA00023004"/>
    </source>
</evidence>
<evidence type="ECO:0000256" key="16">
    <source>
        <dbReference type="ARBA" id="ARBA00029812"/>
    </source>
</evidence>
<dbReference type="GO" id="GO:0016491">
    <property type="term" value="F:oxidoreductase activity"/>
    <property type="evidence" value="ECO:0007669"/>
    <property type="project" value="InterPro"/>
</dbReference>
<evidence type="ECO:0000256" key="14">
    <source>
        <dbReference type="ARBA" id="ARBA00023128"/>
    </source>
</evidence>
<evidence type="ECO:0000256" key="19">
    <source>
        <dbReference type="ARBA" id="ARBA00032818"/>
    </source>
</evidence>
<evidence type="ECO:0000256" key="8">
    <source>
        <dbReference type="ARBA" id="ARBA00022723"/>
    </source>
</evidence>
<evidence type="ECO:0000256" key="7">
    <source>
        <dbReference type="ARBA" id="ARBA00022692"/>
    </source>
</evidence>
<keyword evidence="8" id="KW-0479">Metal-binding</keyword>
<evidence type="ECO:0000256" key="1">
    <source>
        <dbReference type="ARBA" id="ARBA00002566"/>
    </source>
</evidence>
<keyword evidence="14" id="KW-0496">Mitochondrion</keyword>
<keyword evidence="4" id="KW-0813">Transport</keyword>
<evidence type="ECO:0000313" key="23">
    <source>
        <dbReference type="Proteomes" id="UP000024404"/>
    </source>
</evidence>
<feature type="transmembrane region" description="Helical" evidence="20">
    <location>
        <begin position="12"/>
        <end position="33"/>
    </location>
</feature>
<proteinExistence type="predicted"/>
<dbReference type="AlphaFoldDB" id="A0A8R1TJ79"/>
<evidence type="ECO:0000256" key="10">
    <source>
        <dbReference type="ARBA" id="ARBA00022982"/>
    </source>
</evidence>
<dbReference type="Proteomes" id="UP000024404">
    <property type="component" value="Unassembled WGS sequence"/>
</dbReference>
<evidence type="ECO:0000256" key="18">
    <source>
        <dbReference type="ARBA" id="ARBA00032600"/>
    </source>
</evidence>
<keyword evidence="6" id="KW-0679">Respiratory chain</keyword>
<sequence>MHDVNYGWLVRYTHAIEASLFFMVVYIHIMRGLYYGSYKKPREMVWFIGILIFCRLLVIQYIFIIVILIFTNMYLSYNKY</sequence>
<keyword evidence="5" id="KW-0349">Heme</keyword>
<keyword evidence="7 20" id="KW-0812">Transmembrane</keyword>
<dbReference type="InterPro" id="IPR005797">
    <property type="entry name" value="Cyt_b/b6_N"/>
</dbReference>
<keyword evidence="15 20" id="KW-0472">Membrane</keyword>
<accession>A0A8R1TJ79</accession>
<keyword evidence="10" id="KW-0249">Electron transport</keyword>
<evidence type="ECO:0000256" key="6">
    <source>
        <dbReference type="ARBA" id="ARBA00022660"/>
    </source>
</evidence>
<reference evidence="22" key="2">
    <citation type="submission" date="2022-06" db="UniProtKB">
        <authorList>
            <consortium name="EnsemblMetazoa"/>
        </authorList>
    </citation>
    <scope>IDENTIFICATION</scope>
</reference>
<dbReference type="GO" id="GO:0005743">
    <property type="term" value="C:mitochondrial inner membrane"/>
    <property type="evidence" value="ECO:0007669"/>
    <property type="project" value="UniProtKB-SubCell"/>
</dbReference>
<dbReference type="GO" id="GO:0022904">
    <property type="term" value="P:respiratory electron transport chain"/>
    <property type="evidence" value="ECO:0007669"/>
    <property type="project" value="InterPro"/>
</dbReference>
<evidence type="ECO:0000256" key="17">
    <source>
        <dbReference type="ARBA" id="ARBA00031681"/>
    </source>
</evidence>
<dbReference type="PANTHER" id="PTHR19271:SF16">
    <property type="entry name" value="CYTOCHROME B"/>
    <property type="match status" value="1"/>
</dbReference>
<keyword evidence="11 20" id="KW-1133">Transmembrane helix</keyword>
<protein>
    <recommendedName>
        <fullName evidence="3">Cytochrome b</fullName>
    </recommendedName>
    <alternativeName>
        <fullName evidence="17">Complex III subunit 3</fullName>
    </alternativeName>
    <alternativeName>
        <fullName evidence="18">Complex III subunit III</fullName>
    </alternativeName>
    <alternativeName>
        <fullName evidence="16">Cytochrome b-c1 complex subunit 3</fullName>
    </alternativeName>
    <alternativeName>
        <fullName evidence="19">Ubiquinol-cytochrome-c reductase complex cytochrome b subunit</fullName>
    </alternativeName>
</protein>
<comment type="subcellular location">
    <subcellularLocation>
        <location evidence="2">Mitochondrion inner membrane</location>
        <topology evidence="2">Multi-pass membrane protein</topology>
    </subcellularLocation>
</comment>
<feature type="domain" description="Cytochrome b/b6 N-terminal region profile" evidence="21">
    <location>
        <begin position="1"/>
        <end position="80"/>
    </location>
</feature>
<keyword evidence="9" id="KW-0999">Mitochondrion inner membrane</keyword>
<evidence type="ECO:0000256" key="20">
    <source>
        <dbReference type="SAM" id="Phobius"/>
    </source>
</evidence>
<feature type="transmembrane region" description="Helical" evidence="20">
    <location>
        <begin position="45"/>
        <end position="70"/>
    </location>
</feature>
<name>A0A8R1TJ79_ONCVO</name>
<evidence type="ECO:0000256" key="13">
    <source>
        <dbReference type="ARBA" id="ARBA00023075"/>
    </source>
</evidence>
<evidence type="ECO:0000256" key="11">
    <source>
        <dbReference type="ARBA" id="ARBA00022989"/>
    </source>
</evidence>
<dbReference type="GO" id="GO:0009055">
    <property type="term" value="F:electron transfer activity"/>
    <property type="evidence" value="ECO:0007669"/>
    <property type="project" value="InterPro"/>
</dbReference>
<dbReference type="Gene3D" id="1.20.810.10">
    <property type="entry name" value="Cytochrome Bc1 Complex, Chain C"/>
    <property type="match status" value="1"/>
</dbReference>
<evidence type="ECO:0000256" key="3">
    <source>
        <dbReference type="ARBA" id="ARBA00013531"/>
    </source>
</evidence>
<evidence type="ECO:0000259" key="21">
    <source>
        <dbReference type="PROSITE" id="PS51002"/>
    </source>
</evidence>
<evidence type="ECO:0000256" key="2">
    <source>
        <dbReference type="ARBA" id="ARBA00004448"/>
    </source>
</evidence>
<dbReference type="SUPFAM" id="SSF81342">
    <property type="entry name" value="Transmembrane di-heme cytochromes"/>
    <property type="match status" value="1"/>
</dbReference>
<keyword evidence="12" id="KW-0408">Iron</keyword>
<reference evidence="23" key="1">
    <citation type="submission" date="2013-10" db="EMBL/GenBank/DDBJ databases">
        <title>Genome sequencing of Onchocerca volvulus.</title>
        <authorList>
            <person name="Cotton J."/>
            <person name="Tsai J."/>
            <person name="Stanley E."/>
            <person name="Tracey A."/>
            <person name="Holroyd N."/>
            <person name="Lustigman S."/>
            <person name="Berriman M."/>
        </authorList>
    </citation>
    <scope>NUCLEOTIDE SEQUENCE</scope>
</reference>
<evidence type="ECO:0000256" key="9">
    <source>
        <dbReference type="ARBA" id="ARBA00022792"/>
    </source>
</evidence>
<comment type="function">
    <text evidence="1">Component of the ubiquinol-cytochrome c reductase complex (complex III or cytochrome b-c1 complex) that is part of the mitochondrial respiratory chain. The b-c1 complex mediates electron transfer from ubiquinol to cytochrome c. Contributes to the generation of a proton gradient across the mitochondrial membrane that is then used for ATP synthesis.</text>
</comment>
<dbReference type="EMBL" id="CMVM020000336">
    <property type="status" value="NOT_ANNOTATED_CDS"/>
    <property type="molecule type" value="Genomic_DNA"/>
</dbReference>
<keyword evidence="13" id="KW-0830">Ubiquinone</keyword>
<evidence type="ECO:0000313" key="22">
    <source>
        <dbReference type="EnsemblMetazoa" id="OVOC10402.1"/>
    </source>
</evidence>
<dbReference type="PROSITE" id="PS51002">
    <property type="entry name" value="CYTB_NTER"/>
    <property type="match status" value="1"/>
</dbReference>
<evidence type="ECO:0000256" key="5">
    <source>
        <dbReference type="ARBA" id="ARBA00022617"/>
    </source>
</evidence>
<evidence type="ECO:0000256" key="4">
    <source>
        <dbReference type="ARBA" id="ARBA00022448"/>
    </source>
</evidence>
<keyword evidence="23" id="KW-1185">Reference proteome</keyword>
<dbReference type="EnsemblMetazoa" id="OVOC10402.1">
    <property type="protein sequence ID" value="OVOC10402.1"/>
    <property type="gene ID" value="WBGene00247211"/>
</dbReference>
<dbReference type="InterPro" id="IPR016174">
    <property type="entry name" value="Di-haem_cyt_TM"/>
</dbReference>
<dbReference type="InterPro" id="IPR027387">
    <property type="entry name" value="Cytb/b6-like_sf"/>
</dbReference>